<feature type="non-terminal residue" evidence="2">
    <location>
        <position position="1"/>
    </location>
</feature>
<reference evidence="2" key="1">
    <citation type="journal article" date="2020" name="Phytopathology">
        <title>Genome sequence of the chestnut blight fungus Cryphonectria parasitica EP155: A fundamental resource for an archetypical invasive plant pathogen.</title>
        <authorList>
            <person name="Crouch J.A."/>
            <person name="Dawe A."/>
            <person name="Aerts A."/>
            <person name="Barry K."/>
            <person name="Churchill A.C.L."/>
            <person name="Grimwood J."/>
            <person name="Hillman B."/>
            <person name="Milgroom M.G."/>
            <person name="Pangilinan J."/>
            <person name="Smith M."/>
            <person name="Salamov A."/>
            <person name="Schmutz J."/>
            <person name="Yadav J."/>
            <person name="Grigoriev I.V."/>
            <person name="Nuss D."/>
        </authorList>
    </citation>
    <scope>NUCLEOTIDE SEQUENCE</scope>
    <source>
        <strain evidence="2">EP155</strain>
    </source>
</reference>
<comment type="caution">
    <text evidence="2">The sequence shown here is derived from an EMBL/GenBank/DDBJ whole genome shotgun (WGS) entry which is preliminary data.</text>
</comment>
<evidence type="ECO:0000256" key="1">
    <source>
        <dbReference type="SAM" id="Coils"/>
    </source>
</evidence>
<name>A0A9P5CSH5_CRYP1</name>
<sequence>SRVRKPSSVPKSTQDRNLLVSRLLENFVEMPVCSYCEGRGFGSCKVSPGDSSRCIECVRLGRSKCDVMGPSPEELRNIATQHRKLEDEIEKRETELLRLRQQKRMWSEKMKRALRRGITRVEELDRVEAEEREAERRAAEEE</sequence>
<dbReference type="Proteomes" id="UP000803844">
    <property type="component" value="Unassembled WGS sequence"/>
</dbReference>
<gene>
    <name evidence="2" type="ORF">M406DRAFT_242750</name>
</gene>
<keyword evidence="3" id="KW-1185">Reference proteome</keyword>
<proteinExistence type="predicted"/>
<accession>A0A9P5CSH5</accession>
<protein>
    <submittedName>
        <fullName evidence="2">Uncharacterized protein</fullName>
    </submittedName>
</protein>
<feature type="non-terminal residue" evidence="2">
    <location>
        <position position="142"/>
    </location>
</feature>
<dbReference type="OrthoDB" id="5241776at2759"/>
<dbReference type="EMBL" id="MU032345">
    <property type="protein sequence ID" value="KAF3768336.1"/>
    <property type="molecule type" value="Genomic_DNA"/>
</dbReference>
<dbReference type="GeneID" id="63833314"/>
<dbReference type="RefSeq" id="XP_040779297.1">
    <property type="nucleotide sequence ID" value="XM_040916185.1"/>
</dbReference>
<organism evidence="2 3">
    <name type="scientific">Cryphonectria parasitica (strain ATCC 38755 / EP155)</name>
    <dbReference type="NCBI Taxonomy" id="660469"/>
    <lineage>
        <taxon>Eukaryota</taxon>
        <taxon>Fungi</taxon>
        <taxon>Dikarya</taxon>
        <taxon>Ascomycota</taxon>
        <taxon>Pezizomycotina</taxon>
        <taxon>Sordariomycetes</taxon>
        <taxon>Sordariomycetidae</taxon>
        <taxon>Diaporthales</taxon>
        <taxon>Cryphonectriaceae</taxon>
        <taxon>Cryphonectria-Endothia species complex</taxon>
        <taxon>Cryphonectria</taxon>
    </lineage>
</organism>
<keyword evidence="1" id="KW-0175">Coiled coil</keyword>
<feature type="coiled-coil region" evidence="1">
    <location>
        <begin position="75"/>
        <end position="116"/>
    </location>
</feature>
<dbReference type="AlphaFoldDB" id="A0A9P5CSH5"/>
<evidence type="ECO:0000313" key="2">
    <source>
        <dbReference type="EMBL" id="KAF3768336.1"/>
    </source>
</evidence>
<evidence type="ECO:0000313" key="3">
    <source>
        <dbReference type="Proteomes" id="UP000803844"/>
    </source>
</evidence>